<dbReference type="AlphaFoldDB" id="A0AAV1R9B6"/>
<organism evidence="1 2">
    <name type="scientific">Dovyalis caffra</name>
    <dbReference type="NCBI Taxonomy" id="77055"/>
    <lineage>
        <taxon>Eukaryota</taxon>
        <taxon>Viridiplantae</taxon>
        <taxon>Streptophyta</taxon>
        <taxon>Embryophyta</taxon>
        <taxon>Tracheophyta</taxon>
        <taxon>Spermatophyta</taxon>
        <taxon>Magnoliopsida</taxon>
        <taxon>eudicotyledons</taxon>
        <taxon>Gunneridae</taxon>
        <taxon>Pentapetalae</taxon>
        <taxon>rosids</taxon>
        <taxon>fabids</taxon>
        <taxon>Malpighiales</taxon>
        <taxon>Salicaceae</taxon>
        <taxon>Flacourtieae</taxon>
        <taxon>Dovyalis</taxon>
    </lineage>
</organism>
<dbReference type="GO" id="GO:0004674">
    <property type="term" value="F:protein serine/threonine kinase activity"/>
    <property type="evidence" value="ECO:0007669"/>
    <property type="project" value="InterPro"/>
</dbReference>
<dbReference type="Proteomes" id="UP001314170">
    <property type="component" value="Unassembled WGS sequence"/>
</dbReference>
<sequence length="497" mass="54987">MQLDSGWELIWSGLIRGLPTFSNLNSVGDLRDSLHLRKNLLRAILGHFNLKESSILNEHVVILLPAAVYALCAGCAPFTHSYRGFSPSNILVDSFEPTDDQVKTDEHEQERLCELFECSVEVLTKIHLVPTVEVSSSRCYQSVCLPRQFRDLLLHEMEGYIPGPVADKETEKKGEEASPFLSKMSQYLLELLDCAVNAIHENSNDLQALGCSGSISDYNLKTTLIASFRSFLCSLIHAKSRDETALDVVLYDAIIQSMERLLKALAELYNQFSECLRSPPQPDLPSSDAMFQISGPSGSNTRIVDMELDVIEDTQDVDILPVGGIIGTGISFSSVKWKLGMISLISSFHSVLNFATWDVLFELMENERDNKVKTMNNMFEMQASVKLDCFGVVVAACQLVATLLSFGAAGKDGAPTALKRESELNPAVSHVGWGQLYGETEVHVIVLLQNLVHLGELVNKVAEFGLLDWSGRVRLIDCFCNFVLLSPQIGQVITGRH</sequence>
<name>A0AAV1R9B6_9ROSI</name>
<dbReference type="PANTHER" id="PTHR37079:SF4">
    <property type="entry name" value="SERINE_THREONINE-PROTEIN KINASE ATM"/>
    <property type="match status" value="1"/>
</dbReference>
<gene>
    <name evidence="1" type="ORF">DCAF_LOCUS6655</name>
</gene>
<comment type="caution">
    <text evidence="1">The sequence shown here is derived from an EMBL/GenBank/DDBJ whole genome shotgun (WGS) entry which is preliminary data.</text>
</comment>
<proteinExistence type="predicted"/>
<dbReference type="InterPro" id="IPR038980">
    <property type="entry name" value="ATM_plant"/>
</dbReference>
<evidence type="ECO:0000313" key="1">
    <source>
        <dbReference type="EMBL" id="CAK7328911.1"/>
    </source>
</evidence>
<dbReference type="GO" id="GO:0006974">
    <property type="term" value="P:DNA damage response"/>
    <property type="evidence" value="ECO:0007669"/>
    <property type="project" value="InterPro"/>
</dbReference>
<dbReference type="EMBL" id="CAWUPB010000905">
    <property type="protein sequence ID" value="CAK7328911.1"/>
    <property type="molecule type" value="Genomic_DNA"/>
</dbReference>
<evidence type="ECO:0000313" key="2">
    <source>
        <dbReference type="Proteomes" id="UP001314170"/>
    </source>
</evidence>
<reference evidence="1 2" key="1">
    <citation type="submission" date="2024-01" db="EMBL/GenBank/DDBJ databases">
        <authorList>
            <person name="Waweru B."/>
        </authorList>
    </citation>
    <scope>NUCLEOTIDE SEQUENCE [LARGE SCALE GENOMIC DNA]</scope>
</reference>
<accession>A0AAV1R9B6</accession>
<keyword evidence="2" id="KW-1185">Reference proteome</keyword>
<dbReference type="PANTHER" id="PTHR37079">
    <property type="entry name" value="SERINE/THREONINE-PROTEIN KINASE ATM"/>
    <property type="match status" value="1"/>
</dbReference>
<protein>
    <submittedName>
        <fullName evidence="1">Uncharacterized protein</fullName>
    </submittedName>
</protein>